<dbReference type="InterPro" id="IPR032675">
    <property type="entry name" value="LRR_dom_sf"/>
</dbReference>
<comment type="caution">
    <text evidence="2">The sequence shown here is derived from an EMBL/GenBank/DDBJ whole genome shotgun (WGS) entry which is preliminary data.</text>
</comment>
<dbReference type="InterPro" id="IPR056789">
    <property type="entry name" value="LRR_R13L1-DRL21"/>
</dbReference>
<dbReference type="Proteomes" id="UP000541444">
    <property type="component" value="Unassembled WGS sequence"/>
</dbReference>
<evidence type="ECO:0000313" key="3">
    <source>
        <dbReference type="Proteomes" id="UP000541444"/>
    </source>
</evidence>
<dbReference type="EMBL" id="JACGCM010001560">
    <property type="protein sequence ID" value="KAF6153636.1"/>
    <property type="molecule type" value="Genomic_DNA"/>
</dbReference>
<evidence type="ECO:0000259" key="1">
    <source>
        <dbReference type="Pfam" id="PF25019"/>
    </source>
</evidence>
<dbReference type="Gene3D" id="3.80.10.10">
    <property type="entry name" value="Ribonuclease Inhibitor"/>
    <property type="match status" value="3"/>
</dbReference>
<dbReference type="PANTHER" id="PTHR47186">
    <property type="entry name" value="LEUCINE-RICH REPEAT-CONTAINING PROTEIN 57"/>
    <property type="match status" value="1"/>
</dbReference>
<dbReference type="Pfam" id="PF25019">
    <property type="entry name" value="LRR_R13L1-DRL21"/>
    <property type="match status" value="1"/>
</dbReference>
<organism evidence="2 3">
    <name type="scientific">Kingdonia uniflora</name>
    <dbReference type="NCBI Taxonomy" id="39325"/>
    <lineage>
        <taxon>Eukaryota</taxon>
        <taxon>Viridiplantae</taxon>
        <taxon>Streptophyta</taxon>
        <taxon>Embryophyta</taxon>
        <taxon>Tracheophyta</taxon>
        <taxon>Spermatophyta</taxon>
        <taxon>Magnoliopsida</taxon>
        <taxon>Ranunculales</taxon>
        <taxon>Circaeasteraceae</taxon>
        <taxon>Kingdonia</taxon>
    </lineage>
</organism>
<dbReference type="AlphaFoldDB" id="A0A7J7MFG7"/>
<protein>
    <recommendedName>
        <fullName evidence="1">R13L1/DRL21-like LRR repeat region domain-containing protein</fullName>
    </recommendedName>
</protein>
<keyword evidence="3" id="KW-1185">Reference proteome</keyword>
<dbReference type="PANTHER" id="PTHR47186:SF42">
    <property type="entry name" value="DISEASE RESISTANCE RPP13-LIKE PROTEIN 1"/>
    <property type="match status" value="1"/>
</dbReference>
<name>A0A7J7MFG7_9MAGN</name>
<gene>
    <name evidence="2" type="ORF">GIB67_027503</name>
</gene>
<dbReference type="OrthoDB" id="5279713at2759"/>
<dbReference type="SUPFAM" id="SSF52047">
    <property type="entry name" value="RNI-like"/>
    <property type="match status" value="2"/>
</dbReference>
<reference evidence="2 3" key="1">
    <citation type="journal article" date="2020" name="IScience">
        <title>Genome Sequencing of the Endangered Kingdonia uniflora (Circaeasteraceae, Ranunculales) Reveals Potential Mechanisms of Evolutionary Specialization.</title>
        <authorList>
            <person name="Sun Y."/>
            <person name="Deng T."/>
            <person name="Zhang A."/>
            <person name="Moore M.J."/>
            <person name="Landis J.B."/>
            <person name="Lin N."/>
            <person name="Zhang H."/>
            <person name="Zhang X."/>
            <person name="Huang J."/>
            <person name="Zhang X."/>
            <person name="Sun H."/>
            <person name="Wang H."/>
        </authorList>
    </citation>
    <scope>NUCLEOTIDE SEQUENCE [LARGE SCALE GENOMIC DNA]</scope>
    <source>
        <strain evidence="2">TB1705</strain>
        <tissue evidence="2">Leaf</tissue>
    </source>
</reference>
<feature type="domain" description="R13L1/DRL21-like LRR repeat region" evidence="1">
    <location>
        <begin position="44"/>
        <end position="169"/>
    </location>
</feature>
<proteinExistence type="predicted"/>
<evidence type="ECO:0000313" key="2">
    <source>
        <dbReference type="EMBL" id="KAF6153636.1"/>
    </source>
</evidence>
<sequence length="403" mass="45814">MGKLVNLRHLEIEDTSLKFLPQGIGRMSSLSSLSKFIVGGGCKIEELKNLNLLQRKLEIVNLERVTNKDEAKEAELKNKQYLRDLQLSFEWNDSSEMSEIERIEGVLEGLEPHGNLNELRIESYIDHKFPIWMTKGTTLSNLRVLVVNQCNCVQLHFLESLEKLEIRSMPKVKLIGCEFLGIDSSDGVDRLFPKLESLKFEGMFDLEEWDLKMKNVMPRLKHLTVTGCPKLKQIPTLGNLEVLKTLEISGISSFECIDEELMGVSNGESIPTVVFLKLQKLGLHNCYILKSVPECIMSSSAIRDLNISACPLLMWTQSCLSPLLETLRLFNDAGLAQLKSLQRLHIRFCKKLECLPEELQHLTSLQELEISSCDILGPRCQKGGEEWNIISHIPNIQVDQKKI</sequence>
<accession>A0A7J7MFG7</accession>